<feature type="domain" description="Mannosyl-glycoprotein endo-beta-N-acetylglucosamidase-like" evidence="3">
    <location>
        <begin position="339"/>
        <end position="484"/>
    </location>
</feature>
<reference evidence="4 5" key="1">
    <citation type="submission" date="2016-07" db="EMBL/GenBank/DDBJ databases">
        <title>Caryophanon tenue genome sequencing.</title>
        <authorList>
            <person name="Verma A."/>
            <person name="Pal Y."/>
            <person name="Krishnamurthi S."/>
        </authorList>
    </citation>
    <scope>NUCLEOTIDE SEQUENCE [LARGE SCALE GENOMIC DNA]</scope>
    <source>
        <strain evidence="4 5">DSM 14152</strain>
    </source>
</reference>
<evidence type="ECO:0000256" key="1">
    <source>
        <dbReference type="ARBA" id="ARBA00022729"/>
    </source>
</evidence>
<dbReference type="Pfam" id="PF01832">
    <property type="entry name" value="Glucosaminidase"/>
    <property type="match status" value="1"/>
</dbReference>
<dbReference type="InterPro" id="IPR032812">
    <property type="entry name" value="SbsA_Ig"/>
</dbReference>
<evidence type="ECO:0000259" key="3">
    <source>
        <dbReference type="SMART" id="SM00047"/>
    </source>
</evidence>
<protein>
    <recommendedName>
        <fullName evidence="3">Mannosyl-glycoprotein endo-beta-N-acetylglucosamidase-like domain-containing protein</fullName>
    </recommendedName>
</protein>
<name>A0A1C0YBM3_9BACL</name>
<evidence type="ECO:0000313" key="5">
    <source>
        <dbReference type="Proteomes" id="UP000093199"/>
    </source>
</evidence>
<accession>A0A1C0YBM3</accession>
<dbReference type="STRING" id="33978.A6M13_03130"/>
<dbReference type="Gene3D" id="2.60.40.1220">
    <property type="match status" value="1"/>
</dbReference>
<dbReference type="RefSeq" id="WP_066545624.1">
    <property type="nucleotide sequence ID" value="NZ_MASJ01000023.1"/>
</dbReference>
<evidence type="ECO:0000313" key="4">
    <source>
        <dbReference type="EMBL" id="OCS84586.1"/>
    </source>
</evidence>
<organism evidence="4 5">
    <name type="scientific">Caryophanon tenue</name>
    <dbReference type="NCBI Taxonomy" id="33978"/>
    <lineage>
        <taxon>Bacteria</taxon>
        <taxon>Bacillati</taxon>
        <taxon>Bacillota</taxon>
        <taxon>Bacilli</taxon>
        <taxon>Bacillales</taxon>
        <taxon>Caryophanaceae</taxon>
        <taxon>Caryophanon</taxon>
    </lineage>
</organism>
<comment type="caution">
    <text evidence="4">The sequence shown here is derived from an EMBL/GenBank/DDBJ whole genome shotgun (WGS) entry which is preliminary data.</text>
</comment>
<keyword evidence="5" id="KW-1185">Reference proteome</keyword>
<dbReference type="Pfam" id="PF13205">
    <property type="entry name" value="Big_5"/>
    <property type="match status" value="1"/>
</dbReference>
<evidence type="ECO:0000256" key="2">
    <source>
        <dbReference type="SAM" id="SignalP"/>
    </source>
</evidence>
<feature type="chain" id="PRO_5038444769" description="Mannosyl-glycoprotein endo-beta-N-acetylglucosamidase-like domain-containing protein" evidence="2">
    <location>
        <begin position="25"/>
        <end position="565"/>
    </location>
</feature>
<sequence length="565" mass="62152">MLRNSLSFLLFFVMSMATGHAAFATVDAPALDISPDKEWHIIFNADVDTASVTPTSVYVTNGSTPVPVTLTVAGDTVTVTPHIPYTNGQTYTLIVTPDVAGVVNGERLTLNTAIEKPFTITGGYVVGTAMSDGTFALRDTYATFAEADATRTATESIQYDGKFLKIPTGIAATHPSRVTEFFTAPTLLGREQYGGVEKDTELVYVDSTEQAVAVQVAGQTMYMKQQDTTLIPSAWMTGQSYYYVTNGLLWHAVYRPHKGMYDGAYQIGNAPSFLTAGQRYYSTDGVNFVDAQQRFVGESFAYFQYVSPRTPTTYTAAQLNDIIYTQLLQREQSGAAQYQHATTESPLLGLGDTLKDIEAEVDVNALFILALAIHESNYGMSCHAKHYHNLFGLHVTDGNAVCTVPADTTNVKYFETVGDNIRAFISRITDYYINPNAMSDYRYNGAALGNKMIGMNVRYASDPYWGAKTAGHMFRLDQVLGGQDYEAYTLGITTQRAVSVRKMPTVSAERAYQYNIAGSIKRFDRMPLTFSQTVAPNDWHRLVSELANGDDVYTAPDNARIVQTH</sequence>
<dbReference type="EMBL" id="MASJ01000023">
    <property type="protein sequence ID" value="OCS84586.1"/>
    <property type="molecule type" value="Genomic_DNA"/>
</dbReference>
<dbReference type="GO" id="GO:0004040">
    <property type="term" value="F:amidase activity"/>
    <property type="evidence" value="ECO:0007669"/>
    <property type="project" value="InterPro"/>
</dbReference>
<dbReference type="AlphaFoldDB" id="A0A1C0YBM3"/>
<keyword evidence="1 2" id="KW-0732">Signal</keyword>
<dbReference type="Gene3D" id="1.10.530.10">
    <property type="match status" value="1"/>
</dbReference>
<dbReference type="Proteomes" id="UP000093199">
    <property type="component" value="Unassembled WGS sequence"/>
</dbReference>
<dbReference type="OrthoDB" id="9816557at2"/>
<proteinExistence type="predicted"/>
<gene>
    <name evidence="4" type="ORF">A6M13_03130</name>
</gene>
<dbReference type="SMART" id="SM00047">
    <property type="entry name" value="LYZ2"/>
    <property type="match status" value="1"/>
</dbReference>
<feature type="signal peptide" evidence="2">
    <location>
        <begin position="1"/>
        <end position="24"/>
    </location>
</feature>
<dbReference type="InterPro" id="IPR002901">
    <property type="entry name" value="MGlyc_endo_b_GlcNAc-like_dom"/>
</dbReference>
<dbReference type="InterPro" id="IPR014755">
    <property type="entry name" value="Cu-Rt/internalin_Ig-like"/>
</dbReference>